<feature type="domain" description="Putative phage metallopeptidase" evidence="1">
    <location>
        <begin position="14"/>
        <end position="104"/>
    </location>
</feature>
<dbReference type="Proteomes" id="UP000577419">
    <property type="component" value="Unassembled WGS sequence"/>
</dbReference>
<comment type="caution">
    <text evidence="2">The sequence shown here is derived from an EMBL/GenBank/DDBJ whole genome shotgun (WGS) entry which is preliminary data.</text>
</comment>
<dbReference type="AlphaFoldDB" id="A0A7J4ITI4"/>
<protein>
    <submittedName>
        <fullName evidence="2">Metallopeptidase</fullName>
    </submittedName>
</protein>
<sequence length="123" mass="14406">MMRYWHDETWTLKAREIAVKLGLTHIDLDRISVVMSNGSKSRRTIARIHTLGKVMQLGMKCNSFYTIELLSERFSKESEEEKAKTIIHELLHIPRSFGGGFRSHRQYVNKRTVEDAFKRLNTP</sequence>
<evidence type="ECO:0000313" key="3">
    <source>
        <dbReference type="Proteomes" id="UP000577419"/>
    </source>
</evidence>
<reference evidence="3" key="1">
    <citation type="journal article" date="2020" name="bioRxiv">
        <title>A rank-normalized archaeal taxonomy based on genome phylogeny resolves widespread incomplete and uneven classifications.</title>
        <authorList>
            <person name="Rinke C."/>
            <person name="Chuvochina M."/>
            <person name="Mussig A.J."/>
            <person name="Chaumeil P.-A."/>
            <person name="Waite D.W."/>
            <person name="Whitman W.B."/>
            <person name="Parks D.H."/>
            <person name="Hugenholtz P."/>
        </authorList>
    </citation>
    <scope>NUCLEOTIDE SEQUENCE [LARGE SCALE GENOMIC DNA]</scope>
</reference>
<evidence type="ECO:0000259" key="1">
    <source>
        <dbReference type="Pfam" id="PF18894"/>
    </source>
</evidence>
<dbReference type="InterPro" id="IPR043998">
    <property type="entry name" value="Put_Metallopep"/>
</dbReference>
<accession>A0A7J4ITI4</accession>
<gene>
    <name evidence="2" type="ORF">HA237_01755</name>
</gene>
<organism evidence="2 3">
    <name type="scientific">Candidatus Iainarchaeum sp</name>
    <dbReference type="NCBI Taxonomy" id="3101447"/>
    <lineage>
        <taxon>Archaea</taxon>
        <taxon>Candidatus Iainarchaeota</taxon>
        <taxon>Candidatus Iainarchaeia</taxon>
        <taxon>Candidatus Iainarchaeales</taxon>
        <taxon>Candidatus Iainarchaeaceae</taxon>
        <taxon>Candidatus Iainarchaeum</taxon>
    </lineage>
</organism>
<dbReference type="Pfam" id="PF18894">
    <property type="entry name" value="PhageMetallopep"/>
    <property type="match status" value="1"/>
</dbReference>
<name>A0A7J4ITI4_9ARCH</name>
<dbReference type="EMBL" id="DUFG01000012">
    <property type="protein sequence ID" value="HIH08074.1"/>
    <property type="molecule type" value="Genomic_DNA"/>
</dbReference>
<proteinExistence type="predicted"/>
<evidence type="ECO:0000313" key="2">
    <source>
        <dbReference type="EMBL" id="HIH08074.1"/>
    </source>
</evidence>